<accession>A0ABP0I6H4</accession>
<keyword evidence="3" id="KW-1185">Reference proteome</keyword>
<evidence type="ECO:0000313" key="2">
    <source>
        <dbReference type="EMBL" id="CAK8998176.1"/>
    </source>
</evidence>
<dbReference type="Gene3D" id="1.25.40.10">
    <property type="entry name" value="Tetratricopeptide repeat domain"/>
    <property type="match status" value="1"/>
</dbReference>
<name>A0ABP0I6H4_9DINO</name>
<dbReference type="InterPro" id="IPR002885">
    <property type="entry name" value="PPR_rpt"/>
</dbReference>
<dbReference type="PANTHER" id="PTHR47936">
    <property type="entry name" value="PPR_LONG DOMAIN-CONTAINING PROTEIN"/>
    <property type="match status" value="1"/>
</dbReference>
<evidence type="ECO:0000256" key="1">
    <source>
        <dbReference type="ARBA" id="ARBA00022737"/>
    </source>
</evidence>
<comment type="caution">
    <text evidence="2">The sequence shown here is derived from an EMBL/GenBank/DDBJ whole genome shotgun (WGS) entry which is preliminary data.</text>
</comment>
<evidence type="ECO:0000313" key="3">
    <source>
        <dbReference type="Proteomes" id="UP001642464"/>
    </source>
</evidence>
<dbReference type="InterPro" id="IPR011990">
    <property type="entry name" value="TPR-like_helical_dom_sf"/>
</dbReference>
<dbReference type="EMBL" id="CAXAMM010003002">
    <property type="protein sequence ID" value="CAK8998176.1"/>
    <property type="molecule type" value="Genomic_DNA"/>
</dbReference>
<sequence length="222" mass="23690">MAAAQAPPDVVSFSSSISVSEAAGFWELALQLLNTLEISGRVPDLFSFNSAISACEKGGQLDLALKLKNCLLQQGRLSPDVLTFSSLISAAAKDRHWCTALKSLEEMDLGRVAPSLITYNSLISACGETFLGWAMALSFLNAAQLAGCRPDVITHSSSISSCHRATHWPHALTLMEQGNIISCEMLINACTADGAALGHVPRFLCTADRLGRSLCQRSLKGH</sequence>
<dbReference type="PANTHER" id="PTHR47936:SF1">
    <property type="entry name" value="PENTATRICOPEPTIDE REPEAT-CONTAINING PROTEIN GUN1, CHLOROPLASTIC"/>
    <property type="match status" value="1"/>
</dbReference>
<proteinExistence type="predicted"/>
<dbReference type="Pfam" id="PF01535">
    <property type="entry name" value="PPR"/>
    <property type="match status" value="1"/>
</dbReference>
<dbReference type="Proteomes" id="UP001642464">
    <property type="component" value="Unassembled WGS sequence"/>
</dbReference>
<keyword evidence="1" id="KW-0677">Repeat</keyword>
<reference evidence="2 3" key="1">
    <citation type="submission" date="2024-02" db="EMBL/GenBank/DDBJ databases">
        <authorList>
            <person name="Chen Y."/>
            <person name="Shah S."/>
            <person name="Dougan E. K."/>
            <person name="Thang M."/>
            <person name="Chan C."/>
        </authorList>
    </citation>
    <scope>NUCLEOTIDE SEQUENCE [LARGE SCALE GENOMIC DNA]</scope>
</reference>
<organism evidence="2 3">
    <name type="scientific">Durusdinium trenchii</name>
    <dbReference type="NCBI Taxonomy" id="1381693"/>
    <lineage>
        <taxon>Eukaryota</taxon>
        <taxon>Sar</taxon>
        <taxon>Alveolata</taxon>
        <taxon>Dinophyceae</taxon>
        <taxon>Suessiales</taxon>
        <taxon>Symbiodiniaceae</taxon>
        <taxon>Durusdinium</taxon>
    </lineage>
</organism>
<gene>
    <name evidence="2" type="ORF">SCF082_LOCUS5525</name>
</gene>
<protein>
    <submittedName>
        <fullName evidence="2">Pentatricopeptide repeat-containing protein At1g09900</fullName>
    </submittedName>
</protein>
<dbReference type="Pfam" id="PF13812">
    <property type="entry name" value="PPR_3"/>
    <property type="match status" value="1"/>
</dbReference>